<feature type="compositionally biased region" description="Low complexity" evidence="2">
    <location>
        <begin position="532"/>
        <end position="549"/>
    </location>
</feature>
<dbReference type="PANTHER" id="PTHR46978:SF1">
    <property type="entry name" value="ZINC KNUCKLE (CCHC-TYPE) FAMILY PROTEIN"/>
    <property type="match status" value="1"/>
</dbReference>
<evidence type="ECO:0000259" key="3">
    <source>
        <dbReference type="PROSITE" id="PS50158"/>
    </source>
</evidence>
<name>A0AAV6WUD9_9LAMI</name>
<dbReference type="SMART" id="SM00343">
    <property type="entry name" value="ZnF_C2HC"/>
    <property type="match status" value="6"/>
</dbReference>
<keyword evidence="1" id="KW-0863">Zinc-finger</keyword>
<reference evidence="4" key="1">
    <citation type="submission" date="2019-10" db="EMBL/GenBank/DDBJ databases">
        <authorList>
            <person name="Zhang R."/>
            <person name="Pan Y."/>
            <person name="Wang J."/>
            <person name="Ma R."/>
            <person name="Yu S."/>
        </authorList>
    </citation>
    <scope>NUCLEOTIDE SEQUENCE</scope>
    <source>
        <strain evidence="4">LA-IB0</strain>
        <tissue evidence="4">Leaf</tissue>
    </source>
</reference>
<dbReference type="EMBL" id="WHWC01000011">
    <property type="protein sequence ID" value="KAG8373993.1"/>
    <property type="molecule type" value="Genomic_DNA"/>
</dbReference>
<dbReference type="InterPro" id="IPR001878">
    <property type="entry name" value="Znf_CCHC"/>
</dbReference>
<comment type="caution">
    <text evidence="4">The sequence shown here is derived from an EMBL/GenBank/DDBJ whole genome shotgun (WGS) entry which is preliminary data.</text>
</comment>
<organism evidence="4 5">
    <name type="scientific">Buddleja alternifolia</name>
    <dbReference type="NCBI Taxonomy" id="168488"/>
    <lineage>
        <taxon>Eukaryota</taxon>
        <taxon>Viridiplantae</taxon>
        <taxon>Streptophyta</taxon>
        <taxon>Embryophyta</taxon>
        <taxon>Tracheophyta</taxon>
        <taxon>Spermatophyta</taxon>
        <taxon>Magnoliopsida</taxon>
        <taxon>eudicotyledons</taxon>
        <taxon>Gunneridae</taxon>
        <taxon>Pentapetalae</taxon>
        <taxon>asterids</taxon>
        <taxon>lamiids</taxon>
        <taxon>Lamiales</taxon>
        <taxon>Scrophulariaceae</taxon>
        <taxon>Buddlejeae</taxon>
        <taxon>Buddleja</taxon>
    </lineage>
</organism>
<feature type="region of interest" description="Disordered" evidence="2">
    <location>
        <begin position="335"/>
        <end position="379"/>
    </location>
</feature>
<sequence length="549" mass="60717">MEQQQNKMIDSSSHEASEVTITPEQGFTAKKPIVDNFENEDLASTSQVAETDMVDATDEFQLENVHESRDTSSSEEEVPEESSKDLMEEDRTGEYNDNSNIEEGTDPQKVSVCAKPEPLFGKGLDIITENRVLRKPIRVPRYFDPPECGSPESDNCDQNNHISERCKAKKKRRTCYICGDIGHDGNRCKKVNGCFICSKKGHLVIDCPKKHLDVDSASRLCLMCGNTGHDMLSCTNGYDSEDLKACELYNIQCYICKKFGHLCCVDSKTEEAREASCYRCGESGHLGFDCIKLNGVANDRQSVPLCAECRESGHSPKECIKCLEATSSKIAMEKDKAVTAKSAKKKARKARRAKKNKSMPADNASQSQPNAADRGWRPHMVGPYYGRPGSNVWLSPAATSNLNHPGLAPGFPSHQVPHDSSFDPMTGLPHLFWNSQNATQIPQNSFYPMTQLPHLIWNANQTPQQPLSHQTGTGPRAETQMALNSLTHPSQLLPRVIYNNQQPTQIVQRPLNHQTGILLPHQLFSNQAGNQNSTSSPSVLVSNPSSASL</sequence>
<keyword evidence="1" id="KW-0479">Metal-binding</keyword>
<feature type="region of interest" description="Disordered" evidence="2">
    <location>
        <begin position="526"/>
        <end position="549"/>
    </location>
</feature>
<keyword evidence="1" id="KW-0862">Zinc</keyword>
<evidence type="ECO:0000256" key="1">
    <source>
        <dbReference type="PROSITE-ProRule" id="PRU00047"/>
    </source>
</evidence>
<dbReference type="Proteomes" id="UP000826271">
    <property type="component" value="Unassembled WGS sequence"/>
</dbReference>
<feature type="domain" description="CCHC-type" evidence="3">
    <location>
        <begin position="277"/>
        <end position="290"/>
    </location>
</feature>
<feature type="domain" description="CCHC-type" evidence="3">
    <location>
        <begin position="194"/>
        <end position="209"/>
    </location>
</feature>
<dbReference type="AlphaFoldDB" id="A0AAV6WUD9"/>
<feature type="region of interest" description="Disordered" evidence="2">
    <location>
        <begin position="1"/>
        <end position="108"/>
    </location>
</feature>
<dbReference type="SUPFAM" id="SSF57756">
    <property type="entry name" value="Retrovirus zinc finger-like domains"/>
    <property type="match status" value="2"/>
</dbReference>
<protein>
    <recommendedName>
        <fullName evidence="3">CCHC-type domain-containing protein</fullName>
    </recommendedName>
</protein>
<dbReference type="GO" id="GO:0003676">
    <property type="term" value="F:nucleic acid binding"/>
    <property type="evidence" value="ECO:0007669"/>
    <property type="project" value="InterPro"/>
</dbReference>
<evidence type="ECO:0000313" key="5">
    <source>
        <dbReference type="Proteomes" id="UP000826271"/>
    </source>
</evidence>
<feature type="compositionally biased region" description="Basic and acidic residues" evidence="2">
    <location>
        <begin position="81"/>
        <end position="94"/>
    </location>
</feature>
<feature type="compositionally biased region" description="Basic residues" evidence="2">
    <location>
        <begin position="342"/>
        <end position="357"/>
    </location>
</feature>
<proteinExistence type="predicted"/>
<dbReference type="PANTHER" id="PTHR46978">
    <property type="entry name" value="ZINC KNUCKLE (CCHC-TYPE) FAMILY PROTEIN"/>
    <property type="match status" value="1"/>
</dbReference>
<keyword evidence="5" id="KW-1185">Reference proteome</keyword>
<feature type="compositionally biased region" description="Acidic residues" evidence="2">
    <location>
        <begin position="52"/>
        <end position="61"/>
    </location>
</feature>
<accession>A0AAV6WUD9</accession>
<dbReference type="Pfam" id="PF00098">
    <property type="entry name" value="zf-CCHC"/>
    <property type="match status" value="2"/>
</dbReference>
<feature type="compositionally biased region" description="Polar residues" evidence="2">
    <location>
        <begin position="1"/>
        <end position="11"/>
    </location>
</feature>
<evidence type="ECO:0000256" key="2">
    <source>
        <dbReference type="SAM" id="MobiDB-lite"/>
    </source>
</evidence>
<evidence type="ECO:0000313" key="4">
    <source>
        <dbReference type="EMBL" id="KAG8373993.1"/>
    </source>
</evidence>
<dbReference type="Gene3D" id="4.10.60.10">
    <property type="entry name" value="Zinc finger, CCHC-type"/>
    <property type="match status" value="3"/>
</dbReference>
<feature type="domain" description="CCHC-type" evidence="3">
    <location>
        <begin position="175"/>
        <end position="190"/>
    </location>
</feature>
<gene>
    <name evidence="4" type="ORF">BUALT_Bualt11G0084500</name>
</gene>
<dbReference type="InterPro" id="IPR036875">
    <property type="entry name" value="Znf_CCHC_sf"/>
</dbReference>
<dbReference type="PROSITE" id="PS50158">
    <property type="entry name" value="ZF_CCHC"/>
    <property type="match status" value="3"/>
</dbReference>
<dbReference type="GO" id="GO:0008270">
    <property type="term" value="F:zinc ion binding"/>
    <property type="evidence" value="ECO:0007669"/>
    <property type="project" value="UniProtKB-KW"/>
</dbReference>